<sequence>MSNIKDPILEERESLSSEGYQYTFIHIPQRVTTIVAAYIQLIWSIKNFRKSVSSKEIIQNSQAMFKENIEEISDSLWKEHCAASLRELVDGHLEADFSYALKCLPSRTNKDGKVEEIYTNLRMYKDVLNELAHLNTGSALKCIVKIDDYQSVTSINDQIFDKLCTEYIFLLHQLFKDNCMKGG</sequence>
<reference evidence="1 2" key="1">
    <citation type="journal article" date="2016" name="Nat. Commun.">
        <title>Thousands of microbial genomes shed light on interconnected biogeochemical processes in an aquifer system.</title>
        <authorList>
            <person name="Anantharaman K."/>
            <person name="Brown C.T."/>
            <person name="Hug L.A."/>
            <person name="Sharon I."/>
            <person name="Castelle C.J."/>
            <person name="Probst A.J."/>
            <person name="Thomas B.C."/>
            <person name="Singh A."/>
            <person name="Wilkins M.J."/>
            <person name="Karaoz U."/>
            <person name="Brodie E.L."/>
            <person name="Williams K.H."/>
            <person name="Hubbard S.S."/>
            <person name="Banfield J.F."/>
        </authorList>
    </citation>
    <scope>NUCLEOTIDE SEQUENCE [LARGE SCALE GENOMIC DNA]</scope>
</reference>
<proteinExistence type="predicted"/>
<evidence type="ECO:0000313" key="1">
    <source>
        <dbReference type="EMBL" id="OGF19334.1"/>
    </source>
</evidence>
<protein>
    <submittedName>
        <fullName evidence="1">Uncharacterized protein</fullName>
    </submittedName>
</protein>
<name>A0A1F5RY37_9BACT</name>
<comment type="caution">
    <text evidence="1">The sequence shown here is derived from an EMBL/GenBank/DDBJ whole genome shotgun (WGS) entry which is preliminary data.</text>
</comment>
<gene>
    <name evidence="1" type="ORF">A3I35_03035</name>
</gene>
<organism evidence="1 2">
    <name type="scientific">Candidatus Falkowbacteria bacterium RIFCSPLOWO2_02_FULL_45_15</name>
    <dbReference type="NCBI Taxonomy" id="1797988"/>
    <lineage>
        <taxon>Bacteria</taxon>
        <taxon>Candidatus Falkowiibacteriota</taxon>
    </lineage>
</organism>
<dbReference type="EMBL" id="MFFV01000034">
    <property type="protein sequence ID" value="OGF19334.1"/>
    <property type="molecule type" value="Genomic_DNA"/>
</dbReference>
<accession>A0A1F5RY37</accession>
<evidence type="ECO:0000313" key="2">
    <source>
        <dbReference type="Proteomes" id="UP000177878"/>
    </source>
</evidence>
<dbReference type="Proteomes" id="UP000177878">
    <property type="component" value="Unassembled WGS sequence"/>
</dbReference>
<dbReference type="STRING" id="1797988.A3I35_03035"/>
<dbReference type="AlphaFoldDB" id="A0A1F5RY37"/>